<gene>
    <name evidence="1" type="ORF">OCTVUL_1B014621</name>
</gene>
<proteinExistence type="predicted"/>
<sequence length="214" mass="24673">MKSYAEATAEDPEKEKLRKLTLKSLNWDPEKMKRYLSKVEIEATNVKLVMPEEKKKMLRDLTRVYRTFSNESRRIEIAPEFQIETMVSCCMDRVVFINRGSQYGTINITFENVEAEKKNDQVIEGNSWTLIPDKPGKKLGKIRVGRIPPIIEPEWVIVGIFGENLKKRSTKLNVLTNRSDFKRSDVGVFKRIAFCFAVVICDRAKAELVINGVI</sequence>
<dbReference type="AlphaFoldDB" id="A0AA36AZM5"/>
<reference evidence="1" key="1">
    <citation type="submission" date="2023-08" db="EMBL/GenBank/DDBJ databases">
        <authorList>
            <person name="Alioto T."/>
            <person name="Alioto T."/>
            <person name="Gomez Garrido J."/>
        </authorList>
    </citation>
    <scope>NUCLEOTIDE SEQUENCE</scope>
</reference>
<organism evidence="1 2">
    <name type="scientific">Octopus vulgaris</name>
    <name type="common">Common octopus</name>
    <dbReference type="NCBI Taxonomy" id="6645"/>
    <lineage>
        <taxon>Eukaryota</taxon>
        <taxon>Metazoa</taxon>
        <taxon>Spiralia</taxon>
        <taxon>Lophotrochozoa</taxon>
        <taxon>Mollusca</taxon>
        <taxon>Cephalopoda</taxon>
        <taxon>Coleoidea</taxon>
        <taxon>Octopodiformes</taxon>
        <taxon>Octopoda</taxon>
        <taxon>Incirrata</taxon>
        <taxon>Octopodidae</taxon>
        <taxon>Octopus</taxon>
    </lineage>
</organism>
<dbReference type="EMBL" id="OX597819">
    <property type="protein sequence ID" value="CAI9724526.1"/>
    <property type="molecule type" value="Genomic_DNA"/>
</dbReference>
<name>A0AA36AZM5_OCTVU</name>
<evidence type="ECO:0000313" key="2">
    <source>
        <dbReference type="Proteomes" id="UP001162480"/>
    </source>
</evidence>
<protein>
    <submittedName>
        <fullName evidence="1">Uncharacterized protein</fullName>
    </submittedName>
</protein>
<evidence type="ECO:0000313" key="1">
    <source>
        <dbReference type="EMBL" id="CAI9724526.1"/>
    </source>
</evidence>
<keyword evidence="2" id="KW-1185">Reference proteome</keyword>
<dbReference type="Proteomes" id="UP001162480">
    <property type="component" value="Chromosome 6"/>
</dbReference>
<accession>A0AA36AZM5</accession>